<sequence length="233" mass="27378">MNNNILFLLSVLFSSIIFSQVKSDTVNIPEIILKENSQLNFTKFNESLRYHELYSNKKTVFNGIYKRNGKVIPFSGNFVNHTKEVLFEQKPENDSIKNILTSTIISSIEVRNYYYNLIFSEKKKEVLSKFYCIEKGEGLWFFQAIKEDLKEDIKIDQDTKVNFLVKLTPDGRLLYIKSMLKNNNNSGIAKIYNHNFMLSFTPYKNGVKFLEYDIDVINIRNRNSIQIKMNFID</sequence>
<evidence type="ECO:0000313" key="1">
    <source>
        <dbReference type="EMBL" id="OPC61093.1"/>
    </source>
</evidence>
<name>A0A1T3M926_9FLAO</name>
<dbReference type="EMBL" id="MAHX01000021">
    <property type="protein sequence ID" value="OPC61093.1"/>
    <property type="molecule type" value="Genomic_DNA"/>
</dbReference>
<reference evidence="1 2" key="1">
    <citation type="submission" date="2016-06" db="EMBL/GenBank/DDBJ databases">
        <title>Revisiting the taxonomy of the Elizabethkingia Genus based on Whole-Genome Sequencing, Optical Mapping, and MALDI-TOF.</title>
        <authorList>
            <person name="Nicholson A.C."/>
        </authorList>
    </citation>
    <scope>NUCLEOTIDE SEQUENCE [LARGE SCALE GENOMIC DNA]</scope>
    <source>
        <strain evidence="1 2">G4070</strain>
    </source>
</reference>
<dbReference type="RefSeq" id="WP_078773141.1">
    <property type="nucleotide sequence ID" value="NZ_MAHX01000021.1"/>
</dbReference>
<proteinExistence type="predicted"/>
<protein>
    <submittedName>
        <fullName evidence="1">Uncharacterized protein</fullName>
    </submittedName>
</protein>
<gene>
    <name evidence="1" type="ORF">BAZ10_11530</name>
</gene>
<evidence type="ECO:0000313" key="2">
    <source>
        <dbReference type="Proteomes" id="UP000190813"/>
    </source>
</evidence>
<keyword evidence="2" id="KW-1185">Reference proteome</keyword>
<comment type="caution">
    <text evidence="1">The sequence shown here is derived from an EMBL/GenBank/DDBJ whole genome shotgun (WGS) entry which is preliminary data.</text>
</comment>
<dbReference type="Proteomes" id="UP000190813">
    <property type="component" value="Unassembled WGS sequence"/>
</dbReference>
<dbReference type="AlphaFoldDB" id="A0A1T3M926"/>
<accession>A0A1T3M926</accession>
<organism evidence="1 2">
    <name type="scientific">Elizabethkingia occulta</name>
    <dbReference type="NCBI Taxonomy" id="1867263"/>
    <lineage>
        <taxon>Bacteria</taxon>
        <taxon>Pseudomonadati</taxon>
        <taxon>Bacteroidota</taxon>
        <taxon>Flavobacteriia</taxon>
        <taxon>Flavobacteriales</taxon>
        <taxon>Weeksellaceae</taxon>
        <taxon>Elizabethkingia</taxon>
    </lineage>
</organism>